<evidence type="ECO:0008006" key="3">
    <source>
        <dbReference type="Google" id="ProtNLM"/>
    </source>
</evidence>
<gene>
    <name evidence="1" type="ORF">J2T09_000635</name>
</gene>
<sequence length="148" mass="15845">MTEQKQLACPSAAADWPDAQLFGVVEGDARQPRVTYVAPRPVTEALLALVPAELQAEEVFRFTAPCRGTGCPQFQGGRCGVARAAAQFLPEAEGHALPACHLRSNCRWWAEEGVAACRRCPTVVTADKARVGTAYADAIPFSASTERT</sequence>
<dbReference type="RefSeq" id="WP_306831003.1">
    <property type="nucleotide sequence ID" value="NZ_JAUSRF010000002.1"/>
</dbReference>
<reference evidence="1 2" key="1">
    <citation type="submission" date="2023-07" db="EMBL/GenBank/DDBJ databases">
        <title>Sorghum-associated microbial communities from plants grown in Nebraska, USA.</title>
        <authorList>
            <person name="Schachtman D."/>
        </authorList>
    </citation>
    <scope>NUCLEOTIDE SEQUENCE [LARGE SCALE GENOMIC DNA]</scope>
    <source>
        <strain evidence="1 2">DS1307</strain>
    </source>
</reference>
<dbReference type="EMBL" id="JAUSRF010000002">
    <property type="protein sequence ID" value="MDP9835893.1"/>
    <property type="molecule type" value="Genomic_DNA"/>
</dbReference>
<name>A0ABT9PP33_9HYPH</name>
<accession>A0ABT9PP33</accession>
<evidence type="ECO:0000313" key="1">
    <source>
        <dbReference type="EMBL" id="MDP9835893.1"/>
    </source>
</evidence>
<dbReference type="Proteomes" id="UP001241472">
    <property type="component" value="Unassembled WGS sequence"/>
</dbReference>
<comment type="caution">
    <text evidence="1">The sequence shown here is derived from an EMBL/GenBank/DDBJ whole genome shotgun (WGS) entry which is preliminary data.</text>
</comment>
<protein>
    <recommendedName>
        <fullName evidence="3">Nitrogen fixation protein</fullName>
    </recommendedName>
</protein>
<keyword evidence="2" id="KW-1185">Reference proteome</keyword>
<proteinExistence type="predicted"/>
<evidence type="ECO:0000313" key="2">
    <source>
        <dbReference type="Proteomes" id="UP001241472"/>
    </source>
</evidence>
<organism evidence="1 2">
    <name type="scientific">Neorhizobium huautlense</name>
    <dbReference type="NCBI Taxonomy" id="67774"/>
    <lineage>
        <taxon>Bacteria</taxon>
        <taxon>Pseudomonadati</taxon>
        <taxon>Pseudomonadota</taxon>
        <taxon>Alphaproteobacteria</taxon>
        <taxon>Hyphomicrobiales</taxon>
        <taxon>Rhizobiaceae</taxon>
        <taxon>Rhizobium/Agrobacterium group</taxon>
        <taxon>Neorhizobium</taxon>
    </lineage>
</organism>